<name>K1S010_MAGGI</name>
<proteinExistence type="predicted"/>
<evidence type="ECO:0000313" key="1">
    <source>
        <dbReference type="EMBL" id="EKC40571.1"/>
    </source>
</evidence>
<sequence>MKDRIDVNGNTAVHSLVKSTVEDIKLKQRVLKCLLEYGCSPGLCDMDGKLPKDCITADDPCFQILESTASHIEVIRKDHRLSTHHKVQHECVSLIANAVSKEDAPEIMKTMLEISEPVYEAYLHELCHLKRNLHLLLSGNERETSKIDLGAHQVVLVTKEETKKTVKSTFQKCLVLTIDCAKGLDQQENRRYKFDFTGTLQLHVSSFGYIRVEIRYYKN</sequence>
<accession>K1S010</accession>
<protein>
    <submittedName>
        <fullName evidence="1">Lupus brain antigen 1</fullName>
    </submittedName>
</protein>
<dbReference type="InParanoid" id="K1S010"/>
<gene>
    <name evidence="1" type="ORF">CGI_10025629</name>
</gene>
<reference evidence="1" key="1">
    <citation type="journal article" date="2012" name="Nature">
        <title>The oyster genome reveals stress adaptation and complexity of shell formation.</title>
        <authorList>
            <person name="Zhang G."/>
            <person name="Fang X."/>
            <person name="Guo X."/>
            <person name="Li L."/>
            <person name="Luo R."/>
            <person name="Xu F."/>
            <person name="Yang P."/>
            <person name="Zhang L."/>
            <person name="Wang X."/>
            <person name="Qi H."/>
            <person name="Xiong Z."/>
            <person name="Que H."/>
            <person name="Xie Y."/>
            <person name="Holland P.W."/>
            <person name="Paps J."/>
            <person name="Zhu Y."/>
            <person name="Wu F."/>
            <person name="Chen Y."/>
            <person name="Wang J."/>
            <person name="Peng C."/>
            <person name="Meng J."/>
            <person name="Yang L."/>
            <person name="Liu J."/>
            <person name="Wen B."/>
            <person name="Zhang N."/>
            <person name="Huang Z."/>
            <person name="Zhu Q."/>
            <person name="Feng Y."/>
            <person name="Mount A."/>
            <person name="Hedgecock D."/>
            <person name="Xu Z."/>
            <person name="Liu Y."/>
            <person name="Domazet-Loso T."/>
            <person name="Du Y."/>
            <person name="Sun X."/>
            <person name="Zhang S."/>
            <person name="Liu B."/>
            <person name="Cheng P."/>
            <person name="Jiang X."/>
            <person name="Li J."/>
            <person name="Fan D."/>
            <person name="Wang W."/>
            <person name="Fu W."/>
            <person name="Wang T."/>
            <person name="Wang B."/>
            <person name="Zhang J."/>
            <person name="Peng Z."/>
            <person name="Li Y."/>
            <person name="Li N."/>
            <person name="Wang J."/>
            <person name="Chen M."/>
            <person name="He Y."/>
            <person name="Tan F."/>
            <person name="Song X."/>
            <person name="Zheng Q."/>
            <person name="Huang R."/>
            <person name="Yang H."/>
            <person name="Du X."/>
            <person name="Chen L."/>
            <person name="Yang M."/>
            <person name="Gaffney P.M."/>
            <person name="Wang S."/>
            <person name="Luo L."/>
            <person name="She Z."/>
            <person name="Ming Y."/>
            <person name="Huang W."/>
            <person name="Zhang S."/>
            <person name="Huang B."/>
            <person name="Zhang Y."/>
            <person name="Qu T."/>
            <person name="Ni P."/>
            <person name="Miao G."/>
            <person name="Wang J."/>
            <person name="Wang Q."/>
            <person name="Steinberg C.E."/>
            <person name="Wang H."/>
            <person name="Li N."/>
            <person name="Qian L."/>
            <person name="Zhang G."/>
            <person name="Li Y."/>
            <person name="Yang H."/>
            <person name="Liu X."/>
            <person name="Wang J."/>
            <person name="Yin Y."/>
            <person name="Wang J."/>
        </authorList>
    </citation>
    <scope>NUCLEOTIDE SEQUENCE [LARGE SCALE GENOMIC DNA]</scope>
    <source>
        <strain evidence="1">05x7-T-G4-1.051#20</strain>
    </source>
</reference>
<dbReference type="EMBL" id="JH818947">
    <property type="protein sequence ID" value="EKC40571.1"/>
    <property type="molecule type" value="Genomic_DNA"/>
</dbReference>
<dbReference type="HOGENOM" id="CLU_1262627_0_0_1"/>
<organism evidence="1">
    <name type="scientific">Magallana gigas</name>
    <name type="common">Pacific oyster</name>
    <name type="synonym">Crassostrea gigas</name>
    <dbReference type="NCBI Taxonomy" id="29159"/>
    <lineage>
        <taxon>Eukaryota</taxon>
        <taxon>Metazoa</taxon>
        <taxon>Spiralia</taxon>
        <taxon>Lophotrochozoa</taxon>
        <taxon>Mollusca</taxon>
        <taxon>Bivalvia</taxon>
        <taxon>Autobranchia</taxon>
        <taxon>Pteriomorphia</taxon>
        <taxon>Ostreida</taxon>
        <taxon>Ostreoidea</taxon>
        <taxon>Ostreidae</taxon>
        <taxon>Magallana</taxon>
    </lineage>
</organism>
<dbReference type="AlphaFoldDB" id="K1S010"/>